<dbReference type="InterPro" id="IPR010982">
    <property type="entry name" value="Lambda_DNA-bd_dom_sf"/>
</dbReference>
<evidence type="ECO:0000313" key="1">
    <source>
        <dbReference type="EMBL" id="PDP44284.1"/>
    </source>
</evidence>
<protein>
    <submittedName>
        <fullName evidence="1">Transcriptional regulator</fullName>
    </submittedName>
</protein>
<comment type="caution">
    <text evidence="1">The sequence shown here is derived from an EMBL/GenBank/DDBJ whole genome shotgun (WGS) entry which is preliminary data.</text>
</comment>
<sequence>MINKDIYIGPLIRQKVKERRLSINHFAAPIGCSRRRVYNIFEQKSIDIDLLCIISEVLDYNFLEEIYVKKKTLLPEHIFIYGYGIPIDPRYIPEEIRKKFLQYEEFRIKSKE</sequence>
<dbReference type="SUPFAM" id="SSF47413">
    <property type="entry name" value="lambda repressor-like DNA-binding domains"/>
    <property type="match status" value="1"/>
</dbReference>
<dbReference type="OrthoDB" id="1048981at2"/>
<gene>
    <name evidence="1" type="ORF">CLI86_04365</name>
</gene>
<reference evidence="1 2" key="1">
    <citation type="submission" date="2017-09" db="EMBL/GenBank/DDBJ databases">
        <title>Phase variable restriction modification systems are present in the genome sequences of periodontal pathogens Prevotella intermedia, Tannerella forsythia and Porphyromonas gingivalis.</title>
        <authorList>
            <person name="Haigh R.D."/>
            <person name="Crawford L."/>
            <person name="Ralph J."/>
            <person name="Wanford J."/>
            <person name="Vartoukian S.R."/>
            <person name="Hijazib K."/>
            <person name="Wade W."/>
            <person name="Oggioni M.R."/>
        </authorList>
    </citation>
    <scope>NUCLEOTIDE SEQUENCE [LARGE SCALE GENOMIC DNA]</scope>
    <source>
        <strain evidence="1 2">WW11663</strain>
    </source>
</reference>
<organism evidence="1 2">
    <name type="scientific">Tannerella forsythia</name>
    <name type="common">Bacteroides forsythus</name>
    <dbReference type="NCBI Taxonomy" id="28112"/>
    <lineage>
        <taxon>Bacteria</taxon>
        <taxon>Pseudomonadati</taxon>
        <taxon>Bacteroidota</taxon>
        <taxon>Bacteroidia</taxon>
        <taxon>Bacteroidales</taxon>
        <taxon>Tannerellaceae</taxon>
        <taxon>Tannerella</taxon>
    </lineage>
</organism>
<dbReference type="EMBL" id="NSLJ01000008">
    <property type="protein sequence ID" value="PDP44284.1"/>
    <property type="molecule type" value="Genomic_DNA"/>
</dbReference>
<name>A0A2A6EA32_TANFO</name>
<dbReference type="RefSeq" id="WP_074450055.1">
    <property type="nucleotide sequence ID" value="NZ_CAUTZR010000014.1"/>
</dbReference>
<proteinExistence type="predicted"/>
<dbReference type="GO" id="GO:0003677">
    <property type="term" value="F:DNA binding"/>
    <property type="evidence" value="ECO:0007669"/>
    <property type="project" value="InterPro"/>
</dbReference>
<evidence type="ECO:0000313" key="2">
    <source>
        <dbReference type="Proteomes" id="UP000219259"/>
    </source>
</evidence>
<accession>A0A2A6EA32</accession>
<dbReference type="AlphaFoldDB" id="A0A2A6EA32"/>
<dbReference type="Proteomes" id="UP000219259">
    <property type="component" value="Unassembled WGS sequence"/>
</dbReference>